<accession>A0A914WR32</accession>
<keyword evidence="3" id="KW-1185">Reference proteome</keyword>
<dbReference type="AlphaFoldDB" id="A0A914WR32"/>
<dbReference type="WBParaSite" id="PSAMB.scaffold4967size16816.g25771.t1">
    <property type="protein sequence ID" value="PSAMB.scaffold4967size16816.g25771.t1"/>
    <property type="gene ID" value="PSAMB.scaffold4967size16816.g25771"/>
</dbReference>
<dbReference type="Proteomes" id="UP000887566">
    <property type="component" value="Unplaced"/>
</dbReference>
<evidence type="ECO:0000313" key="4">
    <source>
        <dbReference type="WBParaSite" id="PSAMB.scaffold4967size16816.g25771.t1"/>
    </source>
</evidence>
<evidence type="ECO:0000256" key="1">
    <source>
        <dbReference type="SAM" id="MobiDB-lite"/>
    </source>
</evidence>
<reference evidence="4" key="1">
    <citation type="submission" date="2022-11" db="UniProtKB">
        <authorList>
            <consortium name="WormBaseParasite"/>
        </authorList>
    </citation>
    <scope>IDENTIFICATION</scope>
</reference>
<feature type="domain" description="ISXO2-like transposase" evidence="2">
    <location>
        <begin position="167"/>
        <end position="371"/>
    </location>
</feature>
<dbReference type="PANTHER" id="PTHR47163">
    <property type="entry name" value="DDE_TNP_IS1595 DOMAIN-CONTAINING PROTEIN"/>
    <property type="match status" value="1"/>
</dbReference>
<dbReference type="SMART" id="SM01126">
    <property type="entry name" value="DDE_Tnp_IS1595"/>
    <property type="match status" value="1"/>
</dbReference>
<proteinExistence type="predicted"/>
<dbReference type="Pfam" id="PF12762">
    <property type="entry name" value="DDE_Tnp_IS1595"/>
    <property type="match status" value="1"/>
</dbReference>
<sequence length="409" mass="46431">MAAPEAEARVLRSQSDIVRLFEEGPHAVFDFLSENGLIVSEMLCDKCMPLDALPGEGELQEMKKVVRDGEIRWRCNARVRHERTIRHHAEFFTWQGAKSANGRNNFNRMSIEQLLILTWCWCYDLSIEAAAASANCSVKAAETQYSQCRRVCFAALDDREACPEAGLMGGDGHLIQIDECSVKARRKRAANGRGRLGPGDQQEPHRGNATEQAAVADDAAIAREEAAHGNVENIAVDEAENAEDNDRAEGWVFGLCWWRSRQEKANGIPNETRFFAVRDRTAATLLNLIQNHVAPRSQIWSDCWRSYSRIAQLPEGYSHYTVNHSEDFTDPVSFVNTNAIEAAWSRLRHKIVRTKRGVGKELRFHLAELWWKSLQRVPVPSRNARNNKTKTHPMIYMNFLNLISRTYPV</sequence>
<protein>
    <submittedName>
        <fullName evidence="4">ISXO2-like transposase domain-containing protein</fullName>
    </submittedName>
</protein>
<feature type="region of interest" description="Disordered" evidence="1">
    <location>
        <begin position="190"/>
        <end position="211"/>
    </location>
</feature>
<dbReference type="InterPro" id="IPR053164">
    <property type="entry name" value="IS1016-like_transposase"/>
</dbReference>
<evidence type="ECO:0000313" key="3">
    <source>
        <dbReference type="Proteomes" id="UP000887566"/>
    </source>
</evidence>
<name>A0A914WR32_9BILA</name>
<organism evidence="3 4">
    <name type="scientific">Plectus sambesii</name>
    <dbReference type="NCBI Taxonomy" id="2011161"/>
    <lineage>
        <taxon>Eukaryota</taxon>
        <taxon>Metazoa</taxon>
        <taxon>Ecdysozoa</taxon>
        <taxon>Nematoda</taxon>
        <taxon>Chromadorea</taxon>
        <taxon>Plectida</taxon>
        <taxon>Plectina</taxon>
        <taxon>Plectoidea</taxon>
        <taxon>Plectidae</taxon>
        <taxon>Plectus</taxon>
    </lineage>
</organism>
<dbReference type="InterPro" id="IPR024445">
    <property type="entry name" value="Tnp_ISXO2-like"/>
</dbReference>
<evidence type="ECO:0000259" key="2">
    <source>
        <dbReference type="SMART" id="SM01126"/>
    </source>
</evidence>
<dbReference type="PANTHER" id="PTHR47163:SF2">
    <property type="entry name" value="SI:DKEY-17M8.2"/>
    <property type="match status" value="1"/>
</dbReference>